<evidence type="ECO:0000313" key="3">
    <source>
        <dbReference type="Proteomes" id="UP000694228"/>
    </source>
</evidence>
<dbReference type="InterPro" id="IPR021235">
    <property type="entry name" value="DUF2637"/>
</dbReference>
<evidence type="ECO:0000256" key="1">
    <source>
        <dbReference type="SAM" id="Phobius"/>
    </source>
</evidence>
<gene>
    <name evidence="2" type="ORF">KSK55_05880</name>
</gene>
<dbReference type="AlphaFoldDB" id="A0A8F5VR11"/>
<keyword evidence="1" id="KW-0472">Membrane</keyword>
<protein>
    <submittedName>
        <fullName evidence="2">DUF2637 domain-containing protein</fullName>
    </submittedName>
</protein>
<feature type="transmembrane region" description="Helical" evidence="1">
    <location>
        <begin position="72"/>
        <end position="91"/>
    </location>
</feature>
<sequence>MERWIPNLTGILTVIVILCFFILSFSNLRYAAELSRIDPVLTWARPVCIDSLLVSGFPLILRNSLRQESTRFGWFVFSVFTLVSILFNVTVSSNNLLSQAFHAIQPITLMVTVEILLSIVRSDLSSSEKNQVKVTTVTPDRSDVTPPVTMVHQGAGKNVTSDQVLQFFRENPSASYVTAAANLNIARQDGFPVCPQFA</sequence>
<feature type="transmembrane region" description="Helical" evidence="1">
    <location>
        <begin position="103"/>
        <end position="120"/>
    </location>
</feature>
<dbReference type="OrthoDB" id="119810at2157"/>
<dbReference type="Pfam" id="PF10935">
    <property type="entry name" value="DUF2637"/>
    <property type="match status" value="1"/>
</dbReference>
<proteinExistence type="predicted"/>
<keyword evidence="1" id="KW-1133">Transmembrane helix</keyword>
<evidence type="ECO:0000313" key="2">
    <source>
        <dbReference type="EMBL" id="QXO96367.1"/>
    </source>
</evidence>
<dbReference type="Proteomes" id="UP000694228">
    <property type="component" value="Chromosome"/>
</dbReference>
<dbReference type="EMBL" id="CP077107">
    <property type="protein sequence ID" value="QXO96367.1"/>
    <property type="molecule type" value="Genomic_DNA"/>
</dbReference>
<accession>A0A8F5VR11</accession>
<organism evidence="2 3">
    <name type="scientific">Methanospirillum hungatei</name>
    <dbReference type="NCBI Taxonomy" id="2203"/>
    <lineage>
        <taxon>Archaea</taxon>
        <taxon>Methanobacteriati</taxon>
        <taxon>Methanobacteriota</taxon>
        <taxon>Stenosarchaea group</taxon>
        <taxon>Methanomicrobia</taxon>
        <taxon>Methanomicrobiales</taxon>
        <taxon>Methanospirillaceae</taxon>
        <taxon>Methanospirillum</taxon>
    </lineage>
</organism>
<name>A0A8F5VR11_METHU</name>
<reference evidence="2 3" key="1">
    <citation type="submission" date="2021-06" db="EMBL/GenBank/DDBJ databases">
        <title>Complete genome sequence of the secondary alcohol utilizing methanogen Methanospirillum hungatei strain GP1.</title>
        <authorList>
            <person name="Day L.A."/>
            <person name="Costa K.C."/>
        </authorList>
    </citation>
    <scope>NUCLEOTIDE SEQUENCE [LARGE SCALE GENOMIC DNA]</scope>
    <source>
        <strain evidence="2 3">GP1</strain>
    </source>
</reference>
<keyword evidence="1" id="KW-0812">Transmembrane</keyword>